<dbReference type="EMBL" id="JASCZI010242068">
    <property type="protein sequence ID" value="MED6209400.1"/>
    <property type="molecule type" value="Genomic_DNA"/>
</dbReference>
<organism evidence="1 2">
    <name type="scientific">Stylosanthes scabra</name>
    <dbReference type="NCBI Taxonomy" id="79078"/>
    <lineage>
        <taxon>Eukaryota</taxon>
        <taxon>Viridiplantae</taxon>
        <taxon>Streptophyta</taxon>
        <taxon>Embryophyta</taxon>
        <taxon>Tracheophyta</taxon>
        <taxon>Spermatophyta</taxon>
        <taxon>Magnoliopsida</taxon>
        <taxon>eudicotyledons</taxon>
        <taxon>Gunneridae</taxon>
        <taxon>Pentapetalae</taxon>
        <taxon>rosids</taxon>
        <taxon>fabids</taxon>
        <taxon>Fabales</taxon>
        <taxon>Fabaceae</taxon>
        <taxon>Papilionoideae</taxon>
        <taxon>50 kb inversion clade</taxon>
        <taxon>dalbergioids sensu lato</taxon>
        <taxon>Dalbergieae</taxon>
        <taxon>Pterocarpus clade</taxon>
        <taxon>Stylosanthes</taxon>
    </lineage>
</organism>
<evidence type="ECO:0000313" key="1">
    <source>
        <dbReference type="EMBL" id="MED6209400.1"/>
    </source>
</evidence>
<keyword evidence="2" id="KW-1185">Reference proteome</keyword>
<dbReference type="Proteomes" id="UP001341840">
    <property type="component" value="Unassembled WGS sequence"/>
</dbReference>
<proteinExistence type="predicted"/>
<comment type="caution">
    <text evidence="1">The sequence shown here is derived from an EMBL/GenBank/DDBJ whole genome shotgun (WGS) entry which is preliminary data.</text>
</comment>
<evidence type="ECO:0000313" key="2">
    <source>
        <dbReference type="Proteomes" id="UP001341840"/>
    </source>
</evidence>
<accession>A0ABU6YHK2</accession>
<protein>
    <submittedName>
        <fullName evidence="1">Uncharacterized protein</fullName>
    </submittedName>
</protein>
<name>A0ABU6YHK2_9FABA</name>
<reference evidence="1 2" key="1">
    <citation type="journal article" date="2023" name="Plants (Basel)">
        <title>Bridging the Gap: Combining Genomics and Transcriptomics Approaches to Understand Stylosanthes scabra, an Orphan Legume from the Brazilian Caatinga.</title>
        <authorList>
            <person name="Ferreira-Neto J.R.C."/>
            <person name="da Silva M.D."/>
            <person name="Binneck E."/>
            <person name="de Melo N.F."/>
            <person name="da Silva R.H."/>
            <person name="de Melo A.L.T.M."/>
            <person name="Pandolfi V."/>
            <person name="Bustamante F.O."/>
            <person name="Brasileiro-Vidal A.C."/>
            <person name="Benko-Iseppon A.M."/>
        </authorList>
    </citation>
    <scope>NUCLEOTIDE SEQUENCE [LARGE SCALE GENOMIC DNA]</scope>
    <source>
        <tissue evidence="1">Leaves</tissue>
    </source>
</reference>
<sequence>MALRSQPQRRLRKIRNCKILLMGTPQLADEFIAKLYKPYFFLLVETHTLFKNLKLFWERLGFFAVEIVEANGHKGELRLTHGLRLREALVILFAIITHAKRGSRATVNWCLDTRWREGNRMLALSLASRLYMRWKLRDEMKPVGRDDKMNGIGTDVFEEGIENDFDGRKWFSKMRDF</sequence>
<gene>
    <name evidence="1" type="ORF">PIB30_054299</name>
</gene>